<gene>
    <name evidence="1" type="ORF">SOIL9_31180</name>
</gene>
<reference evidence="1 2" key="1">
    <citation type="submission" date="2019-05" db="EMBL/GenBank/DDBJ databases">
        <authorList>
            <consortium name="Science for Life Laboratories"/>
        </authorList>
    </citation>
    <scope>NUCLEOTIDE SEQUENCE [LARGE SCALE GENOMIC DNA]</scope>
    <source>
        <strain evidence="1">Soil9</strain>
    </source>
</reference>
<dbReference type="EMBL" id="LR593886">
    <property type="protein sequence ID" value="VTR94596.1"/>
    <property type="molecule type" value="Genomic_DNA"/>
</dbReference>
<evidence type="ECO:0000313" key="2">
    <source>
        <dbReference type="Proteomes" id="UP000464178"/>
    </source>
</evidence>
<name>A0A6P2D1Z1_9BACT</name>
<dbReference type="Proteomes" id="UP000464178">
    <property type="component" value="Chromosome"/>
</dbReference>
<protein>
    <recommendedName>
        <fullName evidence="3">DUF4058 domain-containing protein</fullName>
    </recommendedName>
</protein>
<evidence type="ECO:0008006" key="3">
    <source>
        <dbReference type="Google" id="ProtNLM"/>
    </source>
</evidence>
<dbReference type="InterPro" id="IPR025132">
    <property type="entry name" value="DUF4058"/>
</dbReference>
<sequence length="242" mass="26293">MPLLDHFRPPASRVPWRSIHSGWIGHLAERMNVLLPPGYIALDQKSFGGGLEIDIGIEEEGGPVPVPATNWGGTAVAAARAVYAPPIATGVAQYEFPHTVEIRVENESSGQLVGAIELISPGNKDRGEKREMFLAKCLDYLAGGACVVIVDIVTERHANLHNEIVARLGADALATPEETHLYAATYRPIIRKKKMNVDVWVNPLRVGEPLPTMPLRVVAGLFVPVELEETYAAACRGRKLVV</sequence>
<keyword evidence="2" id="KW-1185">Reference proteome</keyword>
<dbReference type="KEGG" id="gms:SOIL9_31180"/>
<dbReference type="AlphaFoldDB" id="A0A6P2D1Z1"/>
<proteinExistence type="predicted"/>
<organism evidence="1 2">
    <name type="scientific">Gemmata massiliana</name>
    <dbReference type="NCBI Taxonomy" id="1210884"/>
    <lineage>
        <taxon>Bacteria</taxon>
        <taxon>Pseudomonadati</taxon>
        <taxon>Planctomycetota</taxon>
        <taxon>Planctomycetia</taxon>
        <taxon>Gemmatales</taxon>
        <taxon>Gemmataceae</taxon>
        <taxon>Gemmata</taxon>
    </lineage>
</organism>
<evidence type="ECO:0000313" key="1">
    <source>
        <dbReference type="EMBL" id="VTR94596.1"/>
    </source>
</evidence>
<dbReference type="Pfam" id="PF13267">
    <property type="entry name" value="DUF4058"/>
    <property type="match status" value="1"/>
</dbReference>
<dbReference type="RefSeq" id="WP_162669110.1">
    <property type="nucleotide sequence ID" value="NZ_LR593886.1"/>
</dbReference>
<accession>A0A6P2D1Z1</accession>